<comment type="similarity">
    <text evidence="7">Belongs to the binding-protein-dependent transport system permease family.</text>
</comment>
<evidence type="ECO:0000256" key="7">
    <source>
        <dbReference type="RuleBase" id="RU363032"/>
    </source>
</evidence>
<dbReference type="Pfam" id="PF00528">
    <property type="entry name" value="BPD_transp_1"/>
    <property type="match status" value="1"/>
</dbReference>
<reference evidence="9 10" key="1">
    <citation type="submission" date="2019-10" db="EMBL/GenBank/DDBJ databases">
        <title>Description of Paenibacillus choica sp. nov.</title>
        <authorList>
            <person name="Carlier A."/>
            <person name="Qi S."/>
        </authorList>
    </citation>
    <scope>NUCLEOTIDE SEQUENCE [LARGE SCALE GENOMIC DNA]</scope>
    <source>
        <strain evidence="9 10">LMG 31460</strain>
    </source>
</reference>
<proteinExistence type="inferred from homology"/>
<dbReference type="CDD" id="cd06261">
    <property type="entry name" value="TM_PBP2"/>
    <property type="match status" value="1"/>
</dbReference>
<name>A0ABX1Z275_9BACL</name>
<dbReference type="PROSITE" id="PS50928">
    <property type="entry name" value="ABC_TM1"/>
    <property type="match status" value="1"/>
</dbReference>
<dbReference type="EMBL" id="WHOC01000061">
    <property type="protein sequence ID" value="NOU86376.1"/>
    <property type="molecule type" value="Genomic_DNA"/>
</dbReference>
<dbReference type="InterPro" id="IPR050809">
    <property type="entry name" value="UgpAE/MalFG_permease"/>
</dbReference>
<feature type="domain" description="ABC transmembrane type-1" evidence="8">
    <location>
        <begin position="55"/>
        <end position="275"/>
    </location>
</feature>
<feature type="transmembrane region" description="Helical" evidence="7">
    <location>
        <begin position="189"/>
        <end position="210"/>
    </location>
</feature>
<sequence>MLSPQLIGFFIFAIYPIIWVFRWAWFDYDGIEVTYIGFENFVRLFTRDPNYWDSLLNTFILSFGKLIVEIPLALFLAVMLHGNIRGRHFFRTMFFMPNIVSVAIIGLLFYFMFASFEGVVNNMLFDWKLIDEHVNWFGNKWTAMLVIAIASVWQNFGINLLFFLSGLLNIPADLYESAQIDGANKRQQFMQITLPMLAPVMQVVWMLAIIGSLKMTDLVLVLTNGQPAGQTEVVMTYIFKYFFRYGEGSAVAQIGYASSLGLVTAVIIGIITIIYLVLTRRMSKVY</sequence>
<evidence type="ECO:0000313" key="10">
    <source>
        <dbReference type="Proteomes" id="UP000658690"/>
    </source>
</evidence>
<dbReference type="Gene3D" id="1.10.3720.10">
    <property type="entry name" value="MetI-like"/>
    <property type="match status" value="1"/>
</dbReference>
<dbReference type="Proteomes" id="UP000658690">
    <property type="component" value="Unassembled WGS sequence"/>
</dbReference>
<keyword evidence="3" id="KW-1003">Cell membrane</keyword>
<organism evidence="9 10">
    <name type="scientific">Paenibacillus germinis</name>
    <dbReference type="NCBI Taxonomy" id="2654979"/>
    <lineage>
        <taxon>Bacteria</taxon>
        <taxon>Bacillati</taxon>
        <taxon>Bacillota</taxon>
        <taxon>Bacilli</taxon>
        <taxon>Bacillales</taxon>
        <taxon>Paenibacillaceae</taxon>
        <taxon>Paenibacillus</taxon>
    </lineage>
</organism>
<protein>
    <submittedName>
        <fullName evidence="9">ABC transporter permease subunit</fullName>
    </submittedName>
</protein>
<evidence type="ECO:0000256" key="6">
    <source>
        <dbReference type="ARBA" id="ARBA00023136"/>
    </source>
</evidence>
<comment type="subcellular location">
    <subcellularLocation>
        <location evidence="1 7">Cell membrane</location>
        <topology evidence="1 7">Multi-pass membrane protein</topology>
    </subcellularLocation>
</comment>
<evidence type="ECO:0000313" key="9">
    <source>
        <dbReference type="EMBL" id="NOU86376.1"/>
    </source>
</evidence>
<evidence type="ECO:0000256" key="1">
    <source>
        <dbReference type="ARBA" id="ARBA00004651"/>
    </source>
</evidence>
<keyword evidence="2 7" id="KW-0813">Transport</keyword>
<feature type="transmembrane region" description="Helical" evidence="7">
    <location>
        <begin position="141"/>
        <end position="168"/>
    </location>
</feature>
<evidence type="ECO:0000256" key="2">
    <source>
        <dbReference type="ARBA" id="ARBA00022448"/>
    </source>
</evidence>
<dbReference type="PANTHER" id="PTHR43227:SF11">
    <property type="entry name" value="BLL4140 PROTEIN"/>
    <property type="match status" value="1"/>
</dbReference>
<feature type="transmembrane region" description="Helical" evidence="7">
    <location>
        <begin position="92"/>
        <end position="113"/>
    </location>
</feature>
<feature type="transmembrane region" description="Helical" evidence="7">
    <location>
        <begin position="254"/>
        <end position="278"/>
    </location>
</feature>
<evidence type="ECO:0000259" key="8">
    <source>
        <dbReference type="PROSITE" id="PS50928"/>
    </source>
</evidence>
<dbReference type="PANTHER" id="PTHR43227">
    <property type="entry name" value="BLL4140 PROTEIN"/>
    <property type="match status" value="1"/>
</dbReference>
<keyword evidence="5 7" id="KW-1133">Transmembrane helix</keyword>
<feature type="transmembrane region" description="Helical" evidence="7">
    <location>
        <begin position="7"/>
        <end position="25"/>
    </location>
</feature>
<evidence type="ECO:0000256" key="4">
    <source>
        <dbReference type="ARBA" id="ARBA00022692"/>
    </source>
</evidence>
<dbReference type="InterPro" id="IPR035906">
    <property type="entry name" value="MetI-like_sf"/>
</dbReference>
<keyword evidence="10" id="KW-1185">Reference proteome</keyword>
<evidence type="ECO:0000256" key="3">
    <source>
        <dbReference type="ARBA" id="ARBA00022475"/>
    </source>
</evidence>
<evidence type="ECO:0000256" key="5">
    <source>
        <dbReference type="ARBA" id="ARBA00022989"/>
    </source>
</evidence>
<accession>A0ABX1Z275</accession>
<dbReference type="SUPFAM" id="SSF161098">
    <property type="entry name" value="MetI-like"/>
    <property type="match status" value="1"/>
</dbReference>
<comment type="caution">
    <text evidence="9">The sequence shown here is derived from an EMBL/GenBank/DDBJ whole genome shotgun (WGS) entry which is preliminary data.</text>
</comment>
<keyword evidence="6 7" id="KW-0472">Membrane</keyword>
<dbReference type="InterPro" id="IPR000515">
    <property type="entry name" value="MetI-like"/>
</dbReference>
<feature type="transmembrane region" description="Helical" evidence="7">
    <location>
        <begin position="59"/>
        <end position="80"/>
    </location>
</feature>
<gene>
    <name evidence="9" type="ORF">GC102_11425</name>
</gene>
<keyword evidence="4 7" id="KW-0812">Transmembrane</keyword>